<protein>
    <recommendedName>
        <fullName evidence="5">Sec-independent protein translocase protein TatC</fullName>
    </recommendedName>
</protein>
<comment type="subunit">
    <text evidence="5">Forms a complex with TatA.</text>
</comment>
<feature type="transmembrane region" description="Helical" evidence="5">
    <location>
        <begin position="14"/>
        <end position="36"/>
    </location>
</feature>
<dbReference type="GO" id="GO:0033281">
    <property type="term" value="C:TAT protein transport complex"/>
    <property type="evidence" value="ECO:0007669"/>
    <property type="project" value="UniProtKB-UniRule"/>
</dbReference>
<dbReference type="GO" id="GO:0009977">
    <property type="term" value="F:proton motive force dependent protein transmembrane transporter activity"/>
    <property type="evidence" value="ECO:0007669"/>
    <property type="project" value="TreeGrafter"/>
</dbReference>
<dbReference type="AlphaFoldDB" id="A0A934MTM6"/>
<reference evidence="6" key="1">
    <citation type="submission" date="2020-12" db="EMBL/GenBank/DDBJ databases">
        <authorList>
            <person name="Huq M.A."/>
        </authorList>
    </citation>
    <scope>NUCLEOTIDE SEQUENCE</scope>
    <source>
        <strain evidence="6">MAHUQ-46</strain>
    </source>
</reference>
<sequence length="245" mass="28213">MPILEHIGELRKRLIAVLFVFVIGLVIGVVVAKPAYDFLMSREPLNGLPLHTFSLWDGIGIYMKFAMVIALVLTLPFTFFQIWAFVKPGLGGQEQKATLKYIPFTVIMFVIGLAFSYFVVFPMAYYFTTEVARQLNLIETYGVIQYLTFMFNIIIPISLLFELPIVIMFLTKLRILNPLLLKKKRRIAYFVMVLTGTLITPPDVISDIMVAVPLIILYEFSVFLSSRVYRKQLEQQAKWEEEFSS</sequence>
<dbReference type="GO" id="GO:0043953">
    <property type="term" value="P:protein transport by the Tat complex"/>
    <property type="evidence" value="ECO:0007669"/>
    <property type="project" value="UniProtKB-UniRule"/>
</dbReference>
<feature type="transmembrane region" description="Helical" evidence="5">
    <location>
        <begin position="101"/>
        <end position="126"/>
    </location>
</feature>
<accession>A0A934MTM6</accession>
<feature type="transmembrane region" description="Helical" evidence="5">
    <location>
        <begin position="59"/>
        <end position="80"/>
    </location>
</feature>
<gene>
    <name evidence="5 6" type="primary">tatC</name>
    <name evidence="6" type="ORF">JFN88_02580</name>
</gene>
<feature type="transmembrane region" description="Helical" evidence="5">
    <location>
        <begin position="211"/>
        <end position="229"/>
    </location>
</feature>
<evidence type="ECO:0000313" key="7">
    <source>
        <dbReference type="Proteomes" id="UP000640274"/>
    </source>
</evidence>
<keyword evidence="5" id="KW-0813">Transport</keyword>
<dbReference type="Proteomes" id="UP000640274">
    <property type="component" value="Unassembled WGS sequence"/>
</dbReference>
<comment type="similarity">
    <text evidence="5">Belongs to the TatC family.</text>
</comment>
<comment type="caution">
    <text evidence="6">The sequence shown here is derived from an EMBL/GenBank/DDBJ whole genome shotgun (WGS) entry which is preliminary data.</text>
</comment>
<keyword evidence="4 5" id="KW-0472">Membrane</keyword>
<evidence type="ECO:0000256" key="1">
    <source>
        <dbReference type="ARBA" id="ARBA00004141"/>
    </source>
</evidence>
<keyword evidence="5" id="KW-0811">Translocation</keyword>
<dbReference type="HAMAP" id="MF_00902">
    <property type="entry name" value="TatC"/>
    <property type="match status" value="1"/>
</dbReference>
<dbReference type="NCBIfam" id="TIGR00945">
    <property type="entry name" value="tatC"/>
    <property type="match status" value="1"/>
</dbReference>
<keyword evidence="5" id="KW-0653">Protein transport</keyword>
<keyword evidence="3 5" id="KW-1133">Transmembrane helix</keyword>
<feature type="transmembrane region" description="Helical" evidence="5">
    <location>
        <begin position="187"/>
        <end position="205"/>
    </location>
</feature>
<keyword evidence="5" id="KW-1003">Cell membrane</keyword>
<dbReference type="RefSeq" id="WP_199017801.1">
    <property type="nucleotide sequence ID" value="NZ_JAELUP010000005.1"/>
</dbReference>
<evidence type="ECO:0000256" key="4">
    <source>
        <dbReference type="ARBA" id="ARBA00023136"/>
    </source>
</evidence>
<organism evidence="6 7">
    <name type="scientific">Paenibacillus roseus</name>
    <dbReference type="NCBI Taxonomy" id="2798579"/>
    <lineage>
        <taxon>Bacteria</taxon>
        <taxon>Bacillati</taxon>
        <taxon>Bacillota</taxon>
        <taxon>Bacilli</taxon>
        <taxon>Bacillales</taxon>
        <taxon>Paenibacillaceae</taxon>
        <taxon>Paenibacillus</taxon>
    </lineage>
</organism>
<dbReference type="PANTHER" id="PTHR30371:SF0">
    <property type="entry name" value="SEC-INDEPENDENT PROTEIN TRANSLOCASE PROTEIN TATC, CHLOROPLASTIC-RELATED"/>
    <property type="match status" value="1"/>
</dbReference>
<dbReference type="InterPro" id="IPR002033">
    <property type="entry name" value="TatC"/>
</dbReference>
<comment type="function">
    <text evidence="5">Part of the twin-arginine translocation (Tat) system that transports large folded proteins containing a characteristic twin-arginine motif in their signal peptide across membranes.</text>
</comment>
<dbReference type="PROSITE" id="PS01218">
    <property type="entry name" value="TATC"/>
    <property type="match status" value="1"/>
</dbReference>
<evidence type="ECO:0000313" key="6">
    <source>
        <dbReference type="EMBL" id="MBJ6360207.1"/>
    </source>
</evidence>
<dbReference type="GO" id="GO:0065002">
    <property type="term" value="P:intracellular protein transmembrane transport"/>
    <property type="evidence" value="ECO:0007669"/>
    <property type="project" value="TreeGrafter"/>
</dbReference>
<dbReference type="Pfam" id="PF00902">
    <property type="entry name" value="TatC"/>
    <property type="match status" value="1"/>
</dbReference>
<feature type="transmembrane region" description="Helical" evidence="5">
    <location>
        <begin position="146"/>
        <end position="167"/>
    </location>
</feature>
<comment type="subcellular location">
    <subcellularLocation>
        <location evidence="5">Cell membrane</location>
        <topology evidence="5">Multi-pass membrane protein</topology>
    </subcellularLocation>
    <subcellularLocation>
        <location evidence="1">Membrane</location>
        <topology evidence="1">Multi-pass membrane protein</topology>
    </subcellularLocation>
</comment>
<dbReference type="InterPro" id="IPR019820">
    <property type="entry name" value="Sec-indep_translocase_CS"/>
</dbReference>
<keyword evidence="2 5" id="KW-0812">Transmembrane</keyword>
<proteinExistence type="inferred from homology"/>
<dbReference type="PANTHER" id="PTHR30371">
    <property type="entry name" value="SEC-INDEPENDENT PROTEIN TRANSLOCASE PROTEIN TATC"/>
    <property type="match status" value="1"/>
</dbReference>
<evidence type="ECO:0000256" key="3">
    <source>
        <dbReference type="ARBA" id="ARBA00022989"/>
    </source>
</evidence>
<evidence type="ECO:0000256" key="2">
    <source>
        <dbReference type="ARBA" id="ARBA00022692"/>
    </source>
</evidence>
<evidence type="ECO:0000256" key="5">
    <source>
        <dbReference type="HAMAP-Rule" id="MF_00902"/>
    </source>
</evidence>
<dbReference type="EMBL" id="JAELUP010000005">
    <property type="protein sequence ID" value="MBJ6360207.1"/>
    <property type="molecule type" value="Genomic_DNA"/>
</dbReference>
<keyword evidence="7" id="KW-1185">Reference proteome</keyword>
<dbReference type="PRINTS" id="PR01840">
    <property type="entry name" value="TATCFAMILY"/>
</dbReference>
<name>A0A934MTM6_9BACL</name>